<organism evidence="1">
    <name type="scientific">Serratia marcescens</name>
    <dbReference type="NCBI Taxonomy" id="615"/>
    <lineage>
        <taxon>Bacteria</taxon>
        <taxon>Pseudomonadati</taxon>
        <taxon>Pseudomonadota</taxon>
        <taxon>Gammaproteobacteria</taxon>
        <taxon>Enterobacterales</taxon>
        <taxon>Yersiniaceae</taxon>
        <taxon>Serratia</taxon>
    </lineage>
</organism>
<reference evidence="1" key="1">
    <citation type="submission" date="2019-03" db="EMBL/GenBank/DDBJ databases">
        <title>Serratia marcescens strain N2 draft genome.</title>
        <authorList>
            <person name="Yassin A."/>
            <person name="El-Kenawy N."/>
            <person name="Youssef N.H."/>
        </authorList>
    </citation>
    <scope>NUCLEOTIDE SEQUENCE [LARGE SCALE GENOMIC DNA]</scope>
    <source>
        <strain evidence="1">N2</strain>
    </source>
</reference>
<dbReference type="EMBL" id="SPSG01002968">
    <property type="protein sequence ID" value="TFU69817.1"/>
    <property type="molecule type" value="Genomic_DNA"/>
</dbReference>
<dbReference type="AlphaFoldDB" id="A0A9X8VEY6"/>
<gene>
    <name evidence="1" type="ORF">E0L31_22145</name>
</gene>
<proteinExistence type="predicted"/>
<accession>A0A9X8VEY6</accession>
<comment type="caution">
    <text evidence="1">The sequence shown here is derived from an EMBL/GenBank/DDBJ whole genome shotgun (WGS) entry which is preliminary data.</text>
</comment>
<dbReference type="RefSeq" id="WP_147839234.1">
    <property type="nucleotide sequence ID" value="NZ_SPSG02000122.1"/>
</dbReference>
<name>A0A9X8VEY6_SERMA</name>
<sequence length="251" mass="28524">MIHYHGGPINPESCAVETWAGRHAFVSFARPHQIEMIGAIAQTFACDNGAFTKWKEAAGETINWDEYYPWVKRWMNHPGFDFAIIPDVIDGGEAENDALLAEWPHGKIVGVPVWHMNESDDRFIRLCNEYPRVAIGSCGEYDVKSPRKAVLRLKDIIRHVVDEYGQPICKLHGLRMLNPAIFTKLPLASADSTNVARNCKLDTKWKGPYEPATLTDRAYVLVRRIESRNSAVKLEYNEEAERFTPQLSLEV</sequence>
<evidence type="ECO:0000313" key="1">
    <source>
        <dbReference type="EMBL" id="TFU69817.1"/>
    </source>
</evidence>
<protein>
    <submittedName>
        <fullName evidence="1">Uncharacterized protein</fullName>
    </submittedName>
</protein>